<gene>
    <name evidence="1" type="ORF">SAMN04487767_101568</name>
</gene>
<dbReference type="EMBL" id="FMZR01000001">
    <property type="protein sequence ID" value="SDC24294.1"/>
    <property type="molecule type" value="Genomic_DNA"/>
</dbReference>
<evidence type="ECO:0000313" key="1">
    <source>
        <dbReference type="EMBL" id="SDC24294.1"/>
    </source>
</evidence>
<dbReference type="AlphaFoldDB" id="A0A1G6JZZ8"/>
<organism evidence="1 2">
    <name type="scientific">Bacillus wiedmannii</name>
    <dbReference type="NCBI Taxonomy" id="1890302"/>
    <lineage>
        <taxon>Bacteria</taxon>
        <taxon>Bacillati</taxon>
        <taxon>Bacillota</taxon>
        <taxon>Bacilli</taxon>
        <taxon>Bacillales</taxon>
        <taxon>Bacillaceae</taxon>
        <taxon>Bacillus</taxon>
        <taxon>Bacillus cereus group</taxon>
    </lineage>
</organism>
<proteinExistence type="predicted"/>
<evidence type="ECO:0008006" key="3">
    <source>
        <dbReference type="Google" id="ProtNLM"/>
    </source>
</evidence>
<dbReference type="RefSeq" id="WP_064470057.1">
    <property type="nucleotide sequence ID" value="NZ_FMZR01000001.1"/>
</dbReference>
<accession>A0A1G6JZZ8</accession>
<sequence length="122" mass="14358">MSNLGMDLSDSRLIVANVEEKEYHFIVREHPIVGKIISLLENGKEYGLIDKQIANNDKFIKSELTKLDYFNIDVLYYTPGWIWIGMDQFGLHAREATYNEVDVIMKLKEDLYYIDVYEKVKM</sequence>
<dbReference type="Proteomes" id="UP000183507">
    <property type="component" value="Unassembled WGS sequence"/>
</dbReference>
<name>A0A1G6JZZ8_9BACI</name>
<protein>
    <recommendedName>
        <fullName evidence="3">Group-specific protein</fullName>
    </recommendedName>
</protein>
<evidence type="ECO:0000313" key="2">
    <source>
        <dbReference type="Proteomes" id="UP000183507"/>
    </source>
</evidence>
<reference evidence="2" key="1">
    <citation type="submission" date="2016-10" db="EMBL/GenBank/DDBJ databases">
        <authorList>
            <person name="Varghese N."/>
        </authorList>
    </citation>
    <scope>NUCLEOTIDE SEQUENCE [LARGE SCALE GENOMIC DNA]</scope>
    <source>
        <strain evidence="2">KPR-7A</strain>
    </source>
</reference>